<evidence type="ECO:0000259" key="1">
    <source>
        <dbReference type="Pfam" id="PF07238"/>
    </source>
</evidence>
<dbReference type="EMBL" id="JAEDAO010000001">
    <property type="protein sequence ID" value="MBK0393656.1"/>
    <property type="molecule type" value="Genomic_DNA"/>
</dbReference>
<dbReference type="Pfam" id="PF07238">
    <property type="entry name" value="PilZ"/>
    <property type="match status" value="1"/>
</dbReference>
<protein>
    <submittedName>
        <fullName evidence="2">PilZ domain-containing protein</fullName>
    </submittedName>
</protein>
<organism evidence="2 3">
    <name type="scientific">Ramlibacter algicola</name>
    <dbReference type="NCBI Taxonomy" id="2795217"/>
    <lineage>
        <taxon>Bacteria</taxon>
        <taxon>Pseudomonadati</taxon>
        <taxon>Pseudomonadota</taxon>
        <taxon>Betaproteobacteria</taxon>
        <taxon>Burkholderiales</taxon>
        <taxon>Comamonadaceae</taxon>
        <taxon>Ramlibacter</taxon>
    </lineage>
</organism>
<keyword evidence="3" id="KW-1185">Reference proteome</keyword>
<gene>
    <name evidence="2" type="ORF">I8E28_13745</name>
</gene>
<sequence>MQEVQHCQRSADRFGLALPVTMEGQACACHDISATGVLLEARQAPDVGSIVSLELHYDLEGEPLHVQSRGRVVRVERHGDSYNVAVRLDQPLFEEESVLHEGGTG</sequence>
<feature type="domain" description="PilZ" evidence="1">
    <location>
        <begin position="9"/>
        <end position="91"/>
    </location>
</feature>
<evidence type="ECO:0000313" key="2">
    <source>
        <dbReference type="EMBL" id="MBK0393656.1"/>
    </source>
</evidence>
<name>A0A934US99_9BURK</name>
<accession>A0A934US99</accession>
<reference evidence="2" key="1">
    <citation type="submission" date="2020-12" db="EMBL/GenBank/DDBJ databases">
        <title>Ramlibacter sp. nov., isolated from a freshwater alga, Cryptomonas.</title>
        <authorList>
            <person name="Kim H.M."/>
            <person name="Jeon C.O."/>
        </authorList>
    </citation>
    <scope>NUCLEOTIDE SEQUENCE</scope>
    <source>
        <strain evidence="2">CrO1</strain>
    </source>
</reference>
<dbReference type="RefSeq" id="WP_200788613.1">
    <property type="nucleotide sequence ID" value="NZ_JAEDAO010000001.1"/>
</dbReference>
<evidence type="ECO:0000313" key="3">
    <source>
        <dbReference type="Proteomes" id="UP000617041"/>
    </source>
</evidence>
<dbReference type="InterPro" id="IPR009875">
    <property type="entry name" value="PilZ_domain"/>
</dbReference>
<dbReference type="AlphaFoldDB" id="A0A934US99"/>
<proteinExistence type="predicted"/>
<dbReference type="Proteomes" id="UP000617041">
    <property type="component" value="Unassembled WGS sequence"/>
</dbReference>
<dbReference type="Gene3D" id="2.40.10.220">
    <property type="entry name" value="predicted glycosyltransferase like domains"/>
    <property type="match status" value="1"/>
</dbReference>
<comment type="caution">
    <text evidence="2">The sequence shown here is derived from an EMBL/GenBank/DDBJ whole genome shotgun (WGS) entry which is preliminary data.</text>
</comment>
<dbReference type="SUPFAM" id="SSF141371">
    <property type="entry name" value="PilZ domain-like"/>
    <property type="match status" value="1"/>
</dbReference>
<dbReference type="GO" id="GO:0035438">
    <property type="term" value="F:cyclic-di-GMP binding"/>
    <property type="evidence" value="ECO:0007669"/>
    <property type="project" value="InterPro"/>
</dbReference>